<evidence type="ECO:0000313" key="4">
    <source>
        <dbReference type="Proteomes" id="UP000256645"/>
    </source>
</evidence>
<keyword evidence="4" id="KW-1185">Reference proteome</keyword>
<dbReference type="InterPro" id="IPR018838">
    <property type="entry name" value="ZGRF1-like_N"/>
</dbReference>
<organism evidence="3 4">
    <name type="scientific">Coleophoma cylindrospora</name>
    <dbReference type="NCBI Taxonomy" id="1849047"/>
    <lineage>
        <taxon>Eukaryota</taxon>
        <taxon>Fungi</taxon>
        <taxon>Dikarya</taxon>
        <taxon>Ascomycota</taxon>
        <taxon>Pezizomycotina</taxon>
        <taxon>Leotiomycetes</taxon>
        <taxon>Helotiales</taxon>
        <taxon>Dermateaceae</taxon>
        <taxon>Coleophoma</taxon>
    </lineage>
</organism>
<dbReference type="GO" id="GO:0006302">
    <property type="term" value="P:double-strand break repair"/>
    <property type="evidence" value="ECO:0007669"/>
    <property type="project" value="TreeGrafter"/>
</dbReference>
<dbReference type="AlphaFoldDB" id="A0A3D8QK19"/>
<dbReference type="EMBL" id="PDLM01000014">
    <property type="protein sequence ID" value="RDW62152.1"/>
    <property type="molecule type" value="Genomic_DNA"/>
</dbReference>
<dbReference type="PANTHER" id="PTHR28535:SF1">
    <property type="entry name" value="PROTEIN ZGRF1"/>
    <property type="match status" value="1"/>
</dbReference>
<evidence type="ECO:0000259" key="2">
    <source>
        <dbReference type="Pfam" id="PF10382"/>
    </source>
</evidence>
<proteinExistence type="predicted"/>
<dbReference type="GO" id="GO:0035861">
    <property type="term" value="C:site of double-strand break"/>
    <property type="evidence" value="ECO:0007669"/>
    <property type="project" value="TreeGrafter"/>
</dbReference>
<dbReference type="STRING" id="1849047.A0A3D8QK19"/>
<feature type="domain" description="5'-3' DNA helicase ZGRF1-like N-terminal" evidence="2">
    <location>
        <begin position="24"/>
        <end position="105"/>
    </location>
</feature>
<protein>
    <recommendedName>
        <fullName evidence="2">5'-3' DNA helicase ZGRF1-like N-terminal domain-containing protein</fullName>
    </recommendedName>
</protein>
<feature type="compositionally biased region" description="Low complexity" evidence="1">
    <location>
        <begin position="232"/>
        <end position="247"/>
    </location>
</feature>
<dbReference type="PANTHER" id="PTHR28535">
    <property type="entry name" value="ZINC FINGER GRF-TYPE CONTAINING 1"/>
    <property type="match status" value="1"/>
</dbReference>
<evidence type="ECO:0000313" key="3">
    <source>
        <dbReference type="EMBL" id="RDW62152.1"/>
    </source>
</evidence>
<sequence length="1100" mass="121921">MSTVAPTSCNGSMAASQAQVTAPVLEYQCLFTRDLRQKQKRWQDGRLKYHTFNKRVMVYDERSNNVGDTHWREDFELGDGEELKLDRGGVLVQVGECIGKKDQDLSDIMGKRVKEKEDRHAARIAAASGSSPAPSVAHLYRSQGLVAPASSVSTSKPLNAIIGTPSGHYGRAVIATTSPFEERQKLVSSDRGIVDLEERPAKRRKQLASPPSKSGYAQNLFGTTMVLSRPPSSAISSTLKSSTKHSSIPPIDLTMDGTKAKGVTLAEKKGFENVVRSSRIEKQKSPPSRSTYAGIIPEAALSLSAERSSSTLHCHKMTKAADRDANVSIAAQESALSSDTEGSIDELRRSNNCFAGGPPRTDHEVDAGKTLLRSAPVSFTFDSSSIRVRSSSVTNASTLGTSLLPLKGPQSALRIKARKPKQMMILMQPPPSSRSASRKLHCADIQSERKSLSTPATSKLADFATDRPTSVYDKAELFEGTLTTDLGLQQNNHGCNSSPLYSSIGHQSIDGLLTRKPSVRAQTVSAPILGSRVPGDLQTSFGFLPQIEAAAKLLGSAEILRGNSADAAIVLPEEHPVKHCIAENSTDRLITPLILDLRCSVANIHEGVQHRTPKALSIPEQLTDIDKNRSEVFDDNGNEDCEYGEDTGIAITDVEDIYLNLEMHREKEEQTQRKAKDGLKKLESLKREKKLLTQKRADEARQKTARRVALQEAKILAQTQARHEHERQEILRQENEIAQKVIEDAKQLAARQERRLDEIRQEVAQLQQQKEQEVADQRRRLIEAKKAEEEREKLAKLEKERELAAFQARAEEEKKLAELRNELERMRREKEAEAERQRIRIQERLAQEQRGQERIAQEKQFAEVQRKEKEAEAERQRIKTQERLAEAQREEERIAPEKTAAELLRSEEIINETTARVVTHRQPCAASLLKAKGITLPSEKENAIQSATDRFRRMIQPPAQPLLTRNPAGSFQVAADISPRVESYSDVAETDDLLEAPLAREPSSGRAPSVNSLKDLTESSSFVGASMTSGVTKAFKLSRPVRVQHIDKTSEAMLPPGRAGKVLEDEANGTGDQLATWRKASLDGPWSREAFDLFAWRPPP</sequence>
<feature type="compositionally biased region" description="Polar residues" evidence="1">
    <location>
        <begin position="209"/>
        <end position="218"/>
    </location>
</feature>
<name>A0A3D8QK19_9HELO</name>
<comment type="caution">
    <text evidence="3">The sequence shown here is derived from an EMBL/GenBank/DDBJ whole genome shotgun (WGS) entry which is preliminary data.</text>
</comment>
<dbReference type="OrthoDB" id="6513042at2759"/>
<feature type="region of interest" description="Disordered" evidence="1">
    <location>
        <begin position="846"/>
        <end position="897"/>
    </location>
</feature>
<dbReference type="CDD" id="cd06503">
    <property type="entry name" value="ATP-synt_Fo_b"/>
    <property type="match status" value="1"/>
</dbReference>
<dbReference type="GO" id="GO:0005634">
    <property type="term" value="C:nucleus"/>
    <property type="evidence" value="ECO:0007669"/>
    <property type="project" value="TreeGrafter"/>
</dbReference>
<dbReference type="InterPro" id="IPR052800">
    <property type="entry name" value="DNA_Repair_Helicase_ZGRF1"/>
</dbReference>
<feature type="region of interest" description="Disordered" evidence="1">
    <location>
        <begin position="197"/>
        <end position="218"/>
    </location>
</feature>
<dbReference type="Proteomes" id="UP000256645">
    <property type="component" value="Unassembled WGS sequence"/>
</dbReference>
<reference evidence="3 4" key="1">
    <citation type="journal article" date="2018" name="IMA Fungus">
        <title>IMA Genome-F 9: Draft genome sequence of Annulohypoxylon stygium, Aspergillus mulundensis, Berkeleyomyces basicola (syn. Thielaviopsis basicola), Ceratocystis smalleyi, two Cercospora beticola strains, Coleophoma cylindrospora, Fusarium fracticaudum, Phialophora cf. hyalina, and Morchella septimelata.</title>
        <authorList>
            <person name="Wingfield B.D."/>
            <person name="Bills G.F."/>
            <person name="Dong Y."/>
            <person name="Huang W."/>
            <person name="Nel W.J."/>
            <person name="Swalarsk-Parry B.S."/>
            <person name="Vaghefi N."/>
            <person name="Wilken P.M."/>
            <person name="An Z."/>
            <person name="de Beer Z.W."/>
            <person name="De Vos L."/>
            <person name="Chen L."/>
            <person name="Duong T.A."/>
            <person name="Gao Y."/>
            <person name="Hammerbacher A."/>
            <person name="Kikkert J.R."/>
            <person name="Li Y."/>
            <person name="Li H."/>
            <person name="Li K."/>
            <person name="Li Q."/>
            <person name="Liu X."/>
            <person name="Ma X."/>
            <person name="Naidoo K."/>
            <person name="Pethybridge S.J."/>
            <person name="Sun J."/>
            <person name="Steenkamp E.T."/>
            <person name="van der Nest M.A."/>
            <person name="van Wyk S."/>
            <person name="Wingfield M.J."/>
            <person name="Xiong C."/>
            <person name="Yue Q."/>
            <person name="Zhang X."/>
        </authorList>
    </citation>
    <scope>NUCLEOTIDE SEQUENCE [LARGE SCALE GENOMIC DNA]</scope>
    <source>
        <strain evidence="3 4">BP6252</strain>
    </source>
</reference>
<dbReference type="Pfam" id="PF10382">
    <property type="entry name" value="ZGRF1-like_N"/>
    <property type="match status" value="1"/>
</dbReference>
<accession>A0A3D8QK19</accession>
<feature type="region of interest" description="Disordered" evidence="1">
    <location>
        <begin position="232"/>
        <end position="255"/>
    </location>
</feature>
<gene>
    <name evidence="3" type="ORF">BP6252_11585</name>
</gene>
<evidence type="ECO:0000256" key="1">
    <source>
        <dbReference type="SAM" id="MobiDB-lite"/>
    </source>
</evidence>